<proteinExistence type="predicted"/>
<evidence type="ECO:0000313" key="2">
    <source>
        <dbReference type="Proteomes" id="UP000269945"/>
    </source>
</evidence>
<dbReference type="EMBL" id="CYRY02008410">
    <property type="protein sequence ID" value="VCW77116.1"/>
    <property type="molecule type" value="Genomic_DNA"/>
</dbReference>
<protein>
    <submittedName>
        <fullName evidence="1">Uncharacterized protein</fullName>
    </submittedName>
</protein>
<organism evidence="1 2">
    <name type="scientific">Gulo gulo</name>
    <name type="common">Wolverine</name>
    <name type="synonym">Gluton</name>
    <dbReference type="NCBI Taxonomy" id="48420"/>
    <lineage>
        <taxon>Eukaryota</taxon>
        <taxon>Metazoa</taxon>
        <taxon>Chordata</taxon>
        <taxon>Craniata</taxon>
        <taxon>Vertebrata</taxon>
        <taxon>Euteleostomi</taxon>
        <taxon>Mammalia</taxon>
        <taxon>Eutheria</taxon>
        <taxon>Laurasiatheria</taxon>
        <taxon>Carnivora</taxon>
        <taxon>Caniformia</taxon>
        <taxon>Musteloidea</taxon>
        <taxon>Mustelidae</taxon>
        <taxon>Guloninae</taxon>
        <taxon>Gulo</taxon>
    </lineage>
</organism>
<evidence type="ECO:0000313" key="1">
    <source>
        <dbReference type="EMBL" id="VCW77116.1"/>
    </source>
</evidence>
<name>A0A9X9PY51_GULGU</name>
<dbReference type="Proteomes" id="UP000269945">
    <property type="component" value="Unassembled WGS sequence"/>
</dbReference>
<keyword evidence="2" id="KW-1185">Reference proteome</keyword>
<reference evidence="1 2" key="1">
    <citation type="submission" date="2018-10" db="EMBL/GenBank/DDBJ databases">
        <authorList>
            <person name="Ekblom R."/>
            <person name="Jareborg N."/>
        </authorList>
    </citation>
    <scope>NUCLEOTIDE SEQUENCE [LARGE SCALE GENOMIC DNA]</scope>
    <source>
        <tissue evidence="1">Muscle</tissue>
    </source>
</reference>
<accession>A0A9X9PY51</accession>
<gene>
    <name evidence="1" type="ORF">BN2614_LOCUS3</name>
</gene>
<sequence>MNSDGTHLGSFLEEARFSWVCGLKGLWISSGSSGDSKGFGYPCEDERGGLPVPCGWSDVYVMD</sequence>
<dbReference type="AlphaFoldDB" id="A0A9X9PY51"/>
<comment type="caution">
    <text evidence="1">The sequence shown here is derived from an EMBL/GenBank/DDBJ whole genome shotgun (WGS) entry which is preliminary data.</text>
</comment>